<evidence type="ECO:0000256" key="1">
    <source>
        <dbReference type="SAM" id="SignalP"/>
    </source>
</evidence>
<reference evidence="2" key="1">
    <citation type="journal article" date="2020" name="Cell">
        <title>Large-Scale Comparative Analyses of Tick Genomes Elucidate Their Genetic Diversity and Vector Capacities.</title>
        <authorList>
            <consortium name="Tick Genome and Microbiome Consortium (TIGMIC)"/>
            <person name="Jia N."/>
            <person name="Wang J."/>
            <person name="Shi W."/>
            <person name="Du L."/>
            <person name="Sun Y."/>
            <person name="Zhan W."/>
            <person name="Jiang J.F."/>
            <person name="Wang Q."/>
            <person name="Zhang B."/>
            <person name="Ji P."/>
            <person name="Bell-Sakyi L."/>
            <person name="Cui X.M."/>
            <person name="Yuan T.T."/>
            <person name="Jiang B.G."/>
            <person name="Yang W.F."/>
            <person name="Lam T.T."/>
            <person name="Chang Q.C."/>
            <person name="Ding S.J."/>
            <person name="Wang X.J."/>
            <person name="Zhu J.G."/>
            <person name="Ruan X.D."/>
            <person name="Zhao L."/>
            <person name="Wei J.T."/>
            <person name="Ye R.Z."/>
            <person name="Que T.C."/>
            <person name="Du C.H."/>
            <person name="Zhou Y.H."/>
            <person name="Cheng J.X."/>
            <person name="Dai P.F."/>
            <person name="Guo W.B."/>
            <person name="Han X.H."/>
            <person name="Huang E.J."/>
            <person name="Li L.F."/>
            <person name="Wei W."/>
            <person name="Gao Y.C."/>
            <person name="Liu J.Z."/>
            <person name="Shao H.Z."/>
            <person name="Wang X."/>
            <person name="Wang C.C."/>
            <person name="Yang T.C."/>
            <person name="Huo Q.B."/>
            <person name="Li W."/>
            <person name="Chen H.Y."/>
            <person name="Chen S.E."/>
            <person name="Zhou L.G."/>
            <person name="Ni X.B."/>
            <person name="Tian J.H."/>
            <person name="Sheng Y."/>
            <person name="Liu T."/>
            <person name="Pan Y.S."/>
            <person name="Xia L.Y."/>
            <person name="Li J."/>
            <person name="Zhao F."/>
            <person name="Cao W.C."/>
        </authorList>
    </citation>
    <scope>NUCLEOTIDE SEQUENCE</scope>
    <source>
        <strain evidence="2">Rsan-2018</strain>
    </source>
</reference>
<protein>
    <recommendedName>
        <fullName evidence="4">Secreted protein</fullName>
    </recommendedName>
</protein>
<name>A0A9D4Q5J9_RHISA</name>
<proteinExistence type="predicted"/>
<evidence type="ECO:0008006" key="4">
    <source>
        <dbReference type="Google" id="ProtNLM"/>
    </source>
</evidence>
<comment type="caution">
    <text evidence="2">The sequence shown here is derived from an EMBL/GenBank/DDBJ whole genome shotgun (WGS) entry which is preliminary data.</text>
</comment>
<dbReference type="Proteomes" id="UP000821837">
    <property type="component" value="Unassembled WGS sequence"/>
</dbReference>
<dbReference type="AlphaFoldDB" id="A0A9D4Q5J9"/>
<keyword evidence="3" id="KW-1185">Reference proteome</keyword>
<accession>A0A9D4Q5J9</accession>
<dbReference type="EMBL" id="JABSTV010001248">
    <property type="protein sequence ID" value="KAH7968481.1"/>
    <property type="molecule type" value="Genomic_DNA"/>
</dbReference>
<evidence type="ECO:0000313" key="2">
    <source>
        <dbReference type="EMBL" id="KAH7968481.1"/>
    </source>
</evidence>
<gene>
    <name evidence="2" type="ORF">HPB52_008929</name>
</gene>
<evidence type="ECO:0000313" key="3">
    <source>
        <dbReference type="Proteomes" id="UP000821837"/>
    </source>
</evidence>
<feature type="signal peptide" evidence="1">
    <location>
        <begin position="1"/>
        <end position="24"/>
    </location>
</feature>
<reference evidence="2" key="2">
    <citation type="submission" date="2021-09" db="EMBL/GenBank/DDBJ databases">
        <authorList>
            <person name="Jia N."/>
            <person name="Wang J."/>
            <person name="Shi W."/>
            <person name="Du L."/>
            <person name="Sun Y."/>
            <person name="Zhan W."/>
            <person name="Jiang J."/>
            <person name="Wang Q."/>
            <person name="Zhang B."/>
            <person name="Ji P."/>
            <person name="Sakyi L.B."/>
            <person name="Cui X."/>
            <person name="Yuan T."/>
            <person name="Jiang B."/>
            <person name="Yang W."/>
            <person name="Lam T.T.-Y."/>
            <person name="Chang Q."/>
            <person name="Ding S."/>
            <person name="Wang X."/>
            <person name="Zhu J."/>
            <person name="Ruan X."/>
            <person name="Zhao L."/>
            <person name="Wei J."/>
            <person name="Que T."/>
            <person name="Du C."/>
            <person name="Cheng J."/>
            <person name="Dai P."/>
            <person name="Han X."/>
            <person name="Huang E."/>
            <person name="Gao Y."/>
            <person name="Liu J."/>
            <person name="Shao H."/>
            <person name="Ye R."/>
            <person name="Li L."/>
            <person name="Wei W."/>
            <person name="Wang X."/>
            <person name="Wang C."/>
            <person name="Huo Q."/>
            <person name="Li W."/>
            <person name="Guo W."/>
            <person name="Chen H."/>
            <person name="Chen S."/>
            <person name="Zhou L."/>
            <person name="Zhou L."/>
            <person name="Ni X."/>
            <person name="Tian J."/>
            <person name="Zhou Y."/>
            <person name="Sheng Y."/>
            <person name="Liu T."/>
            <person name="Pan Y."/>
            <person name="Xia L."/>
            <person name="Li J."/>
            <person name="Zhao F."/>
            <person name="Cao W."/>
        </authorList>
    </citation>
    <scope>NUCLEOTIDE SEQUENCE</scope>
    <source>
        <strain evidence="2">Rsan-2018</strain>
        <tissue evidence="2">Larvae</tissue>
    </source>
</reference>
<dbReference type="VEuPathDB" id="VectorBase:RSAN_037526"/>
<keyword evidence="1" id="KW-0732">Signal</keyword>
<organism evidence="2 3">
    <name type="scientific">Rhipicephalus sanguineus</name>
    <name type="common">Brown dog tick</name>
    <name type="synonym">Ixodes sanguineus</name>
    <dbReference type="NCBI Taxonomy" id="34632"/>
    <lineage>
        <taxon>Eukaryota</taxon>
        <taxon>Metazoa</taxon>
        <taxon>Ecdysozoa</taxon>
        <taxon>Arthropoda</taxon>
        <taxon>Chelicerata</taxon>
        <taxon>Arachnida</taxon>
        <taxon>Acari</taxon>
        <taxon>Parasitiformes</taxon>
        <taxon>Ixodida</taxon>
        <taxon>Ixodoidea</taxon>
        <taxon>Ixodidae</taxon>
        <taxon>Rhipicephalinae</taxon>
        <taxon>Rhipicephalus</taxon>
        <taxon>Rhipicephalus</taxon>
    </lineage>
</organism>
<feature type="chain" id="PRO_5038691551" description="Secreted protein" evidence="1">
    <location>
        <begin position="25"/>
        <end position="186"/>
    </location>
</feature>
<sequence length="186" mass="20832">MCRSNTAALPFLVLLLPFLHQASCSSSADSGSHRRSLSCFQCSWLAEQAVTRDRHEELARHWKEAYKHSEGAIDNPFKEPLLGVETFSEMPTRSQLMVHCDNCSKPDGKCARWTFYGNTGQPVNVTWMCVNSLETGCFVEHMASHFDKETARTGDHKQRDRAMAPVIKPANADVGISPPPEDFLSF</sequence>